<dbReference type="FunFam" id="3.30.420.10:FF:000045">
    <property type="entry name" value="3'-5' exonuclease DinG"/>
    <property type="match status" value="1"/>
</dbReference>
<dbReference type="InterPro" id="IPR013520">
    <property type="entry name" value="Ribonucl_H"/>
</dbReference>
<dbReference type="Proteomes" id="UP000179010">
    <property type="component" value="Unassembled WGS sequence"/>
</dbReference>
<dbReference type="InterPro" id="IPR012337">
    <property type="entry name" value="RNaseH-like_sf"/>
</dbReference>
<name>A0A1F4PN00_UNCK3</name>
<sequence>MKELIVLDIETTGVDFTHDDIIEISAVKLIGNEVVDKFTTLIKPTMAKLGPTVSTLTGINPDDLKVAPVLAEVRDSLLTFCGTLPIVGHNIGFDVDFLKEKGINLPGDRLDTLELAYTLLPKLPFYSMEFLAYRYQFKDQPSHRAMNDVLATVELYDLLLSQVNQIPQEMREQINTLIGKTSWDWSFIFTDNIVAAHTYQSRSGPEAILPNSAEQTLISPADLQPGFNVFELLPNINQLSFNIALSKQPPKSLLVVDSRIFSRTNWASHQLSPYFSLIHQLDPERWQFLLNKPSLDPRECKLIIKILLYGFNDGQFIPGQVYFTRRDEFYLFEQKLAPLAYRPSRLSDHTVTDFAGWLELLEEGLIEADRTVLIPQWIDLDEWCVEHSAKWMTIAYFNALVSSRRDFVHDFITDHKLADQLFKELNGLSSHLTMTAGLLGMIWQEQSKNSDVVEWEERFLTTKTGADLKDNLSGIIEALGGYQTAIKNAAVSFPEVLERQINRTTELIEHLSYIIHPDQAYKIYVDGRSGRFSLRIIKQAPENIWQTKLNDHQVIIASNGVTVSGNSSFVSRLLGAADLIDVKTLSRPNGEHKDMVWVSDLPNPKAINYQKLIFPYLRHQLEGEPGRNILVLPTGRMVEEFFNESQPILKATNFLSFDIAGNEVVLGEKLSTYDQFALVVSQYQAPFLLGVAPDLDRVIYAKLAFDSPGMTPQLLAGERFSNSFADYGLPRAVVAFKEELALVFPKVKEVWMLDSRLITQDWGQPVRKSIGGFRHVDIVAE</sequence>
<dbReference type="PANTHER" id="PTHR30231">
    <property type="entry name" value="DNA POLYMERASE III SUBUNIT EPSILON"/>
    <property type="match status" value="1"/>
</dbReference>
<dbReference type="Gene3D" id="3.30.420.10">
    <property type="entry name" value="Ribonuclease H-like superfamily/Ribonuclease H"/>
    <property type="match status" value="1"/>
</dbReference>
<dbReference type="AlphaFoldDB" id="A0A1F4PN00"/>
<dbReference type="STRING" id="1798539.A2994_01315"/>
<dbReference type="PANTHER" id="PTHR30231:SF41">
    <property type="entry name" value="DNA POLYMERASE III SUBUNIT EPSILON"/>
    <property type="match status" value="1"/>
</dbReference>
<evidence type="ECO:0000313" key="2">
    <source>
        <dbReference type="EMBL" id="OGB84976.1"/>
    </source>
</evidence>
<gene>
    <name evidence="2" type="ORF">A2994_01315</name>
</gene>
<protein>
    <recommendedName>
        <fullName evidence="1">Exonuclease domain-containing protein</fullName>
    </recommendedName>
</protein>
<dbReference type="GO" id="GO:0005829">
    <property type="term" value="C:cytosol"/>
    <property type="evidence" value="ECO:0007669"/>
    <property type="project" value="TreeGrafter"/>
</dbReference>
<dbReference type="GO" id="GO:0008408">
    <property type="term" value="F:3'-5' exonuclease activity"/>
    <property type="evidence" value="ECO:0007669"/>
    <property type="project" value="TreeGrafter"/>
</dbReference>
<reference evidence="2 3" key="1">
    <citation type="journal article" date="2016" name="Nat. Commun.">
        <title>Thousands of microbial genomes shed light on interconnected biogeochemical processes in an aquifer system.</title>
        <authorList>
            <person name="Anantharaman K."/>
            <person name="Brown C.T."/>
            <person name="Hug L.A."/>
            <person name="Sharon I."/>
            <person name="Castelle C.J."/>
            <person name="Probst A.J."/>
            <person name="Thomas B.C."/>
            <person name="Singh A."/>
            <person name="Wilkins M.J."/>
            <person name="Karaoz U."/>
            <person name="Brodie E.L."/>
            <person name="Williams K.H."/>
            <person name="Hubbard S.S."/>
            <person name="Banfield J.F."/>
        </authorList>
    </citation>
    <scope>NUCLEOTIDE SEQUENCE [LARGE SCALE GENOMIC DNA]</scope>
</reference>
<dbReference type="CDD" id="cd06127">
    <property type="entry name" value="DEDDh"/>
    <property type="match status" value="1"/>
</dbReference>
<accession>A0A1F4PN00</accession>
<dbReference type="SUPFAM" id="SSF53098">
    <property type="entry name" value="Ribonuclease H-like"/>
    <property type="match status" value="1"/>
</dbReference>
<dbReference type="InterPro" id="IPR036397">
    <property type="entry name" value="RNaseH_sf"/>
</dbReference>
<proteinExistence type="predicted"/>
<dbReference type="Pfam" id="PF00929">
    <property type="entry name" value="RNase_T"/>
    <property type="match status" value="1"/>
</dbReference>
<evidence type="ECO:0000313" key="3">
    <source>
        <dbReference type="Proteomes" id="UP000179010"/>
    </source>
</evidence>
<evidence type="ECO:0000259" key="1">
    <source>
        <dbReference type="SMART" id="SM00479"/>
    </source>
</evidence>
<dbReference type="EMBL" id="METE01000013">
    <property type="protein sequence ID" value="OGB84976.1"/>
    <property type="molecule type" value="Genomic_DNA"/>
</dbReference>
<dbReference type="GO" id="GO:0003676">
    <property type="term" value="F:nucleic acid binding"/>
    <property type="evidence" value="ECO:0007669"/>
    <property type="project" value="InterPro"/>
</dbReference>
<organism evidence="2 3">
    <name type="scientific">candidate division Kazan bacterium RIFCSPLOWO2_01_FULL_48_13</name>
    <dbReference type="NCBI Taxonomy" id="1798539"/>
    <lineage>
        <taxon>Bacteria</taxon>
        <taxon>Bacteria division Kazan-3B-28</taxon>
    </lineage>
</organism>
<dbReference type="GO" id="GO:0045004">
    <property type="term" value="P:DNA replication proofreading"/>
    <property type="evidence" value="ECO:0007669"/>
    <property type="project" value="TreeGrafter"/>
</dbReference>
<feature type="domain" description="Exonuclease" evidence="1">
    <location>
        <begin position="3"/>
        <end position="165"/>
    </location>
</feature>
<dbReference type="SMART" id="SM00479">
    <property type="entry name" value="EXOIII"/>
    <property type="match status" value="1"/>
</dbReference>
<comment type="caution">
    <text evidence="2">The sequence shown here is derived from an EMBL/GenBank/DDBJ whole genome shotgun (WGS) entry which is preliminary data.</text>
</comment>